<comment type="caution">
    <text evidence="3">The sequence shown here is derived from an EMBL/GenBank/DDBJ whole genome shotgun (WGS) entry which is preliminary data.</text>
</comment>
<evidence type="ECO:0000256" key="2">
    <source>
        <dbReference type="SAM" id="Phobius"/>
    </source>
</evidence>
<reference evidence="3 4" key="1">
    <citation type="submission" date="2014-09" db="EMBL/GenBank/DDBJ databases">
        <title>Draft genome sequence of Streptomyces natalensis ATCC 27448, producer of the antifungal pimaricin.</title>
        <authorList>
            <person name="Mendes M.V."/>
            <person name="Beites T."/>
            <person name="Pires S."/>
            <person name="Santos C.L."/>
            <person name="Moradas-Ferreira P."/>
        </authorList>
    </citation>
    <scope>NUCLEOTIDE SEQUENCE [LARGE SCALE GENOMIC DNA]</scope>
    <source>
        <strain evidence="3 4">ATCC 27448</strain>
    </source>
</reference>
<dbReference type="Pfam" id="PF04341">
    <property type="entry name" value="DUF485"/>
    <property type="match status" value="1"/>
</dbReference>
<accession>A0A0D7CIA1</accession>
<dbReference type="RefSeq" id="WP_030063295.1">
    <property type="nucleotide sequence ID" value="NZ_JRKI01000029.1"/>
</dbReference>
<feature type="transmembrane region" description="Helical" evidence="2">
    <location>
        <begin position="60"/>
        <end position="83"/>
    </location>
</feature>
<evidence type="ECO:0000256" key="1">
    <source>
        <dbReference type="SAM" id="MobiDB-lite"/>
    </source>
</evidence>
<evidence type="ECO:0000313" key="4">
    <source>
        <dbReference type="Proteomes" id="UP000032458"/>
    </source>
</evidence>
<dbReference type="PATRIC" id="fig|1240678.4.peg.4388"/>
<dbReference type="AlphaFoldDB" id="A0A0D7CIA1"/>
<dbReference type="EMBL" id="JRKI01000029">
    <property type="protein sequence ID" value="KIZ15761.1"/>
    <property type="molecule type" value="Genomic_DNA"/>
</dbReference>
<dbReference type="PANTHER" id="PTHR38441">
    <property type="entry name" value="INTEGRAL MEMBRANE PROTEIN-RELATED"/>
    <property type="match status" value="1"/>
</dbReference>
<dbReference type="Proteomes" id="UP000032458">
    <property type="component" value="Unassembled WGS sequence"/>
</dbReference>
<evidence type="ECO:0000313" key="3">
    <source>
        <dbReference type="EMBL" id="KIZ15761.1"/>
    </source>
</evidence>
<keyword evidence="4" id="KW-1185">Reference proteome</keyword>
<name>A0A0D7CIA1_9ACTN</name>
<dbReference type="PANTHER" id="PTHR38441:SF1">
    <property type="entry name" value="MEMBRANE PROTEIN"/>
    <property type="match status" value="1"/>
</dbReference>
<gene>
    <name evidence="3" type="ORF">SNA_20755</name>
</gene>
<sequence>MTRDMRPPAPPPSAPTTGHGLSAPFTKACDQPLCGPAGEPDFAAIQASPEFTRLRRRLRLFVFPMSALFFCWYLTFALLSAYGHEFMRRKAVGEINVGTLFGLLQFLSTIMIVVTYARFAKKRLDPQVDRIREQVRADAEVGRK</sequence>
<keyword evidence="2" id="KW-0812">Transmembrane</keyword>
<organism evidence="3 4">
    <name type="scientific">Streptomyces natalensis ATCC 27448</name>
    <dbReference type="NCBI Taxonomy" id="1240678"/>
    <lineage>
        <taxon>Bacteria</taxon>
        <taxon>Bacillati</taxon>
        <taxon>Actinomycetota</taxon>
        <taxon>Actinomycetes</taxon>
        <taxon>Kitasatosporales</taxon>
        <taxon>Streptomycetaceae</taxon>
        <taxon>Streptomyces</taxon>
    </lineage>
</organism>
<proteinExistence type="predicted"/>
<feature type="region of interest" description="Disordered" evidence="1">
    <location>
        <begin position="1"/>
        <end position="21"/>
    </location>
</feature>
<keyword evidence="2" id="KW-0472">Membrane</keyword>
<keyword evidence="2" id="KW-1133">Transmembrane helix</keyword>
<feature type="transmembrane region" description="Helical" evidence="2">
    <location>
        <begin position="95"/>
        <end position="117"/>
    </location>
</feature>
<dbReference type="InterPro" id="IPR007436">
    <property type="entry name" value="DUF485"/>
</dbReference>
<protein>
    <submittedName>
        <fullName evidence="3">Membrane protein</fullName>
    </submittedName>
</protein>